<dbReference type="InterPro" id="IPR019734">
    <property type="entry name" value="TPR_rpt"/>
</dbReference>
<accession>A0AAW2H5R6</accession>
<proteinExistence type="predicted"/>
<feature type="domain" description="PPIase cyclophilin-type" evidence="6">
    <location>
        <begin position="22"/>
        <end position="186"/>
    </location>
</feature>
<name>A0AAW2H5R6_9HYME</name>
<dbReference type="GO" id="GO:0003755">
    <property type="term" value="F:peptidyl-prolyl cis-trans isomerase activity"/>
    <property type="evidence" value="ECO:0007669"/>
    <property type="project" value="UniProtKB-KW"/>
</dbReference>
<evidence type="ECO:0000259" key="6">
    <source>
        <dbReference type="PROSITE" id="PS50072"/>
    </source>
</evidence>
<dbReference type="InterPro" id="IPR011990">
    <property type="entry name" value="TPR-like_helical_dom_sf"/>
</dbReference>
<evidence type="ECO:0000313" key="8">
    <source>
        <dbReference type="Proteomes" id="UP001430953"/>
    </source>
</evidence>
<evidence type="ECO:0000256" key="2">
    <source>
        <dbReference type="ARBA" id="ARBA00013194"/>
    </source>
</evidence>
<protein>
    <recommendedName>
        <fullName evidence="2">peptidylprolyl isomerase</fullName>
        <ecNumber evidence="2">5.2.1.8</ecNumber>
    </recommendedName>
</protein>
<dbReference type="SUPFAM" id="SSF50891">
    <property type="entry name" value="Cyclophilin-like"/>
    <property type="match status" value="1"/>
</dbReference>
<evidence type="ECO:0000256" key="4">
    <source>
        <dbReference type="ARBA" id="ARBA00023235"/>
    </source>
</evidence>
<dbReference type="Gene3D" id="1.25.40.10">
    <property type="entry name" value="Tetratricopeptide repeat domain"/>
    <property type="match status" value="1"/>
</dbReference>
<feature type="repeat" description="TPR" evidence="5">
    <location>
        <begin position="281"/>
        <end position="314"/>
    </location>
</feature>
<dbReference type="PROSITE" id="PS50072">
    <property type="entry name" value="CSA_PPIASE_2"/>
    <property type="match status" value="1"/>
</dbReference>
<keyword evidence="3" id="KW-0697">Rotamase</keyword>
<dbReference type="EMBL" id="JADYXP020000001">
    <property type="protein sequence ID" value="KAL0134811.1"/>
    <property type="molecule type" value="Genomic_DNA"/>
</dbReference>
<dbReference type="SUPFAM" id="SSF48452">
    <property type="entry name" value="TPR-like"/>
    <property type="match status" value="1"/>
</dbReference>
<dbReference type="InterPro" id="IPR002130">
    <property type="entry name" value="Cyclophilin-type_PPIase_dom"/>
</dbReference>
<keyword evidence="8" id="KW-1185">Reference proteome</keyword>
<evidence type="ECO:0000313" key="7">
    <source>
        <dbReference type="EMBL" id="KAL0134811.1"/>
    </source>
</evidence>
<dbReference type="GO" id="GO:0016018">
    <property type="term" value="F:cyclosporin A binding"/>
    <property type="evidence" value="ECO:0007669"/>
    <property type="project" value="TreeGrafter"/>
</dbReference>
<dbReference type="FunFam" id="2.40.100.10:FF:000025">
    <property type="entry name" value="Peptidyl-prolyl cis-trans isomerase CYP19-2"/>
    <property type="match status" value="1"/>
</dbReference>
<dbReference type="PANTHER" id="PTHR11071:SF561">
    <property type="entry name" value="PEPTIDYL-PROLYL CIS-TRANS ISOMERASE D-RELATED"/>
    <property type="match status" value="1"/>
</dbReference>
<dbReference type="Pfam" id="PF00160">
    <property type="entry name" value="Pro_isomerase"/>
    <property type="match status" value="1"/>
</dbReference>
<dbReference type="PRINTS" id="PR00153">
    <property type="entry name" value="CSAPPISMRASE"/>
</dbReference>
<keyword evidence="5" id="KW-0802">TPR repeat</keyword>
<sequence length="377" mass="42868">MQQFSKEEKSRSLINPDNPLVFLELAIGPEKVGRIIIELFKNVVPRTAENFRALCTGEKGAGIQAPKLHYKGAIFHRVISQFAIQGGDIVNFNGSSGESIYGPHFDDENFTLKHVSTGLLSMVNEGQPNTNSSQFIITVNPSTHLDDTNVVFGKVVKGMSVVLEISKVKTEKDRPIEKISIVDCGEIKKGEGWGLEENDGTEDIYTPYPEDWNYSQHVDKLTHKYMETVIRKIKDSGNSYFLNKNYLEACRKYKKALRYYNWMGKQQMSDTFYSSLADLKLALFLNLAAVYLKQEEYRKAIDNCNEALTVNNMSSKALFRRGQAYACTNEYTLGLRDFNQAYEISGNKTILEKIDTLKKKQTAYVNEEKKACQKMFK</sequence>
<dbReference type="PANTHER" id="PTHR11071">
    <property type="entry name" value="PEPTIDYL-PROLYL CIS-TRANS ISOMERASE"/>
    <property type="match status" value="1"/>
</dbReference>
<evidence type="ECO:0000256" key="1">
    <source>
        <dbReference type="ARBA" id="ARBA00000971"/>
    </source>
</evidence>
<dbReference type="SMART" id="SM00028">
    <property type="entry name" value="TPR"/>
    <property type="match status" value="2"/>
</dbReference>
<dbReference type="AlphaFoldDB" id="A0AAW2H5R6"/>
<dbReference type="Gene3D" id="2.40.100.10">
    <property type="entry name" value="Cyclophilin-like"/>
    <property type="match status" value="1"/>
</dbReference>
<dbReference type="Proteomes" id="UP001430953">
    <property type="component" value="Unassembled WGS sequence"/>
</dbReference>
<evidence type="ECO:0000256" key="5">
    <source>
        <dbReference type="PROSITE-ProRule" id="PRU00339"/>
    </source>
</evidence>
<comment type="catalytic activity">
    <reaction evidence="1">
        <text>[protein]-peptidylproline (omega=180) = [protein]-peptidylproline (omega=0)</text>
        <dbReference type="Rhea" id="RHEA:16237"/>
        <dbReference type="Rhea" id="RHEA-COMP:10747"/>
        <dbReference type="Rhea" id="RHEA-COMP:10748"/>
        <dbReference type="ChEBI" id="CHEBI:83833"/>
        <dbReference type="ChEBI" id="CHEBI:83834"/>
        <dbReference type="EC" id="5.2.1.8"/>
    </reaction>
</comment>
<feature type="repeat" description="TPR" evidence="5">
    <location>
        <begin position="315"/>
        <end position="348"/>
    </location>
</feature>
<dbReference type="GO" id="GO:0005739">
    <property type="term" value="C:mitochondrion"/>
    <property type="evidence" value="ECO:0007669"/>
    <property type="project" value="TreeGrafter"/>
</dbReference>
<dbReference type="EC" id="5.2.1.8" evidence="2"/>
<dbReference type="InterPro" id="IPR029000">
    <property type="entry name" value="Cyclophilin-like_dom_sf"/>
</dbReference>
<comment type="caution">
    <text evidence="7">The sequence shown here is derived from an EMBL/GenBank/DDBJ whole genome shotgun (WGS) entry which is preliminary data.</text>
</comment>
<reference evidence="7 8" key="1">
    <citation type="submission" date="2023-03" db="EMBL/GenBank/DDBJ databases">
        <title>High recombination rates correlate with genetic variation in Cardiocondyla obscurior ants.</title>
        <authorList>
            <person name="Errbii M."/>
        </authorList>
    </citation>
    <scope>NUCLEOTIDE SEQUENCE [LARGE SCALE GENOMIC DNA]</scope>
    <source>
        <strain evidence="7">Alpha-2009</strain>
        <tissue evidence="7">Whole body</tissue>
    </source>
</reference>
<dbReference type="PROSITE" id="PS50005">
    <property type="entry name" value="TPR"/>
    <property type="match status" value="2"/>
</dbReference>
<dbReference type="GO" id="GO:0006457">
    <property type="term" value="P:protein folding"/>
    <property type="evidence" value="ECO:0007669"/>
    <property type="project" value="TreeGrafter"/>
</dbReference>
<evidence type="ECO:0000256" key="3">
    <source>
        <dbReference type="ARBA" id="ARBA00023110"/>
    </source>
</evidence>
<keyword evidence="4" id="KW-0413">Isomerase</keyword>
<gene>
    <name evidence="7" type="ORF">PUN28_001525</name>
</gene>
<organism evidence="7 8">
    <name type="scientific">Cardiocondyla obscurior</name>
    <dbReference type="NCBI Taxonomy" id="286306"/>
    <lineage>
        <taxon>Eukaryota</taxon>
        <taxon>Metazoa</taxon>
        <taxon>Ecdysozoa</taxon>
        <taxon>Arthropoda</taxon>
        <taxon>Hexapoda</taxon>
        <taxon>Insecta</taxon>
        <taxon>Pterygota</taxon>
        <taxon>Neoptera</taxon>
        <taxon>Endopterygota</taxon>
        <taxon>Hymenoptera</taxon>
        <taxon>Apocrita</taxon>
        <taxon>Aculeata</taxon>
        <taxon>Formicoidea</taxon>
        <taxon>Formicidae</taxon>
        <taxon>Myrmicinae</taxon>
        <taxon>Cardiocondyla</taxon>
    </lineage>
</organism>